<evidence type="ECO:0000313" key="2">
    <source>
        <dbReference type="EMBL" id="QBK91946.1"/>
    </source>
</evidence>
<sequence>MRQFQEEIAIKIFSEDMDEHTPSPPEEESSEESKEKIRPIDLPDLWTVTYVRVDDAQEGPEHVYRTYEEAIDAAIVDYGYGELYKDKSGRAFYYCDHFMAEPMLLDDVRELVQETGEFNCRDPNNMYDLVRYCIISYVSVEEERSINVKALPRKVRINGKYVTIPI</sequence>
<proteinExistence type="predicted"/>
<organism evidence="2">
    <name type="scientific">Pithovirus LCPAC304</name>
    <dbReference type="NCBI Taxonomy" id="2506594"/>
    <lineage>
        <taxon>Viruses</taxon>
        <taxon>Pithoviruses</taxon>
    </lineage>
</organism>
<dbReference type="EMBL" id="MK500566">
    <property type="protein sequence ID" value="QBK91946.1"/>
    <property type="molecule type" value="Genomic_DNA"/>
</dbReference>
<accession>A0A481Z8M3</accession>
<protein>
    <submittedName>
        <fullName evidence="2">Uncharacterized protein</fullName>
    </submittedName>
</protein>
<evidence type="ECO:0000256" key="1">
    <source>
        <dbReference type="SAM" id="MobiDB-lite"/>
    </source>
</evidence>
<feature type="region of interest" description="Disordered" evidence="1">
    <location>
        <begin position="13"/>
        <end position="36"/>
    </location>
</feature>
<reference evidence="2" key="1">
    <citation type="journal article" date="2019" name="MBio">
        <title>Virus Genomes from Deep Sea Sediments Expand the Ocean Megavirome and Support Independent Origins of Viral Gigantism.</title>
        <authorList>
            <person name="Backstrom D."/>
            <person name="Yutin N."/>
            <person name="Jorgensen S.L."/>
            <person name="Dharamshi J."/>
            <person name="Homa F."/>
            <person name="Zaremba-Niedwiedzka K."/>
            <person name="Spang A."/>
            <person name="Wolf Y.I."/>
            <person name="Koonin E.V."/>
            <person name="Ettema T.J."/>
        </authorList>
    </citation>
    <scope>NUCLEOTIDE SEQUENCE</scope>
</reference>
<gene>
    <name evidence="2" type="ORF">LCPAC304_02880</name>
</gene>
<name>A0A481Z8M3_9VIRU</name>